<feature type="compositionally biased region" description="Basic and acidic residues" evidence="1">
    <location>
        <begin position="68"/>
        <end position="98"/>
    </location>
</feature>
<protein>
    <submittedName>
        <fullName evidence="2">Uncharacterized protein</fullName>
    </submittedName>
</protein>
<reference evidence="3" key="2">
    <citation type="submission" date="2013-04" db="EMBL/GenBank/DDBJ databases">
        <title>Genomic mechanisms accounting for the adaptation to parasitism in nematode-trapping fungi.</title>
        <authorList>
            <person name="Ahren D.G."/>
        </authorList>
    </citation>
    <scope>NUCLEOTIDE SEQUENCE [LARGE SCALE GENOMIC DNA]</scope>
    <source>
        <strain evidence="3">CBS 200.50</strain>
    </source>
</reference>
<evidence type="ECO:0000313" key="2">
    <source>
        <dbReference type="EMBL" id="EPS41369.1"/>
    </source>
</evidence>
<feature type="compositionally biased region" description="Polar residues" evidence="1">
    <location>
        <begin position="43"/>
        <end position="57"/>
    </location>
</feature>
<dbReference type="EMBL" id="AQGS01000246">
    <property type="protein sequence ID" value="EPS41369.1"/>
    <property type="molecule type" value="Genomic_DNA"/>
</dbReference>
<proteinExistence type="predicted"/>
<dbReference type="Proteomes" id="UP000015100">
    <property type="component" value="Unassembled WGS sequence"/>
</dbReference>
<name>S8AEN6_DACHA</name>
<accession>S8AEN6</accession>
<comment type="caution">
    <text evidence="2">The sequence shown here is derived from an EMBL/GenBank/DDBJ whole genome shotgun (WGS) entry which is preliminary data.</text>
</comment>
<gene>
    <name evidence="2" type="ORF">H072_4734</name>
</gene>
<feature type="compositionally biased region" description="Basic and acidic residues" evidence="1">
    <location>
        <begin position="109"/>
        <end position="119"/>
    </location>
</feature>
<sequence length="135" mass="15277">MVDVGFLVIFVPTMVVVEFCYQKYLKAPYLEWVFKTRDRIMGTSQNANPEGVQTNTKGAEGAEGEDTGDVREVEMEERTPEGGKVDGKDDLAEVRKENLEDEPPNSEARSSEDIRKTDLGEREISVMEWILSERS</sequence>
<evidence type="ECO:0000256" key="1">
    <source>
        <dbReference type="SAM" id="MobiDB-lite"/>
    </source>
</evidence>
<evidence type="ECO:0000313" key="3">
    <source>
        <dbReference type="Proteomes" id="UP000015100"/>
    </source>
</evidence>
<reference evidence="2 3" key="1">
    <citation type="journal article" date="2013" name="PLoS Genet.">
        <title>Genomic mechanisms accounting for the adaptation to parasitism in nematode-trapping fungi.</title>
        <authorList>
            <person name="Meerupati T."/>
            <person name="Andersson K.M."/>
            <person name="Friman E."/>
            <person name="Kumar D."/>
            <person name="Tunlid A."/>
            <person name="Ahren D."/>
        </authorList>
    </citation>
    <scope>NUCLEOTIDE SEQUENCE [LARGE SCALE GENOMIC DNA]</scope>
    <source>
        <strain evidence="2 3">CBS 200.50</strain>
    </source>
</reference>
<keyword evidence="3" id="KW-1185">Reference proteome</keyword>
<organism evidence="2 3">
    <name type="scientific">Dactylellina haptotyla (strain CBS 200.50)</name>
    <name type="common">Nematode-trapping fungus</name>
    <name type="synonym">Monacrosporium haptotylum</name>
    <dbReference type="NCBI Taxonomy" id="1284197"/>
    <lineage>
        <taxon>Eukaryota</taxon>
        <taxon>Fungi</taxon>
        <taxon>Dikarya</taxon>
        <taxon>Ascomycota</taxon>
        <taxon>Pezizomycotina</taxon>
        <taxon>Orbiliomycetes</taxon>
        <taxon>Orbiliales</taxon>
        <taxon>Orbiliaceae</taxon>
        <taxon>Dactylellina</taxon>
    </lineage>
</organism>
<feature type="region of interest" description="Disordered" evidence="1">
    <location>
        <begin position="43"/>
        <end position="119"/>
    </location>
</feature>
<dbReference type="AlphaFoldDB" id="S8AEN6"/>
<dbReference type="HOGENOM" id="CLU_1885684_0_0_1"/>